<evidence type="ECO:0000313" key="3">
    <source>
        <dbReference type="Proteomes" id="UP001190700"/>
    </source>
</evidence>
<reference evidence="2 3" key="1">
    <citation type="journal article" date="2015" name="Genome Biol. Evol.">
        <title>Comparative Genomics of a Bacterivorous Green Alga Reveals Evolutionary Causalities and Consequences of Phago-Mixotrophic Mode of Nutrition.</title>
        <authorList>
            <person name="Burns J.A."/>
            <person name="Paasch A."/>
            <person name="Narechania A."/>
            <person name="Kim E."/>
        </authorList>
    </citation>
    <scope>NUCLEOTIDE SEQUENCE [LARGE SCALE GENOMIC DNA]</scope>
    <source>
        <strain evidence="2 3">PLY_AMNH</strain>
    </source>
</reference>
<dbReference type="Proteomes" id="UP001190700">
    <property type="component" value="Unassembled WGS sequence"/>
</dbReference>
<proteinExistence type="predicted"/>
<gene>
    <name evidence="2" type="ORF">CYMTET_21154</name>
</gene>
<organism evidence="2 3">
    <name type="scientific">Cymbomonas tetramitiformis</name>
    <dbReference type="NCBI Taxonomy" id="36881"/>
    <lineage>
        <taxon>Eukaryota</taxon>
        <taxon>Viridiplantae</taxon>
        <taxon>Chlorophyta</taxon>
        <taxon>Pyramimonadophyceae</taxon>
        <taxon>Pyramimonadales</taxon>
        <taxon>Pyramimonadaceae</taxon>
        <taxon>Cymbomonas</taxon>
    </lineage>
</organism>
<feature type="compositionally biased region" description="Polar residues" evidence="1">
    <location>
        <begin position="8"/>
        <end position="20"/>
    </location>
</feature>
<accession>A0AAE0L363</accession>
<sequence length="153" mass="15832">MDPVSLASVDSNCSADTPTAETGISTLEATETLEEAMLVMVTALELTPAEAAICALNEVLNEAAQVEFEKLAKSRSENAMLDDTTLTVTVPGGGGGGGGRGGVEGAGASNVTSHMPVPKSAAPPSETKYISSPTGYRSHRQTPHARYLALWKR</sequence>
<feature type="region of interest" description="Disordered" evidence="1">
    <location>
        <begin position="85"/>
        <end position="141"/>
    </location>
</feature>
<protein>
    <submittedName>
        <fullName evidence="2">Uncharacterized protein</fullName>
    </submittedName>
</protein>
<comment type="caution">
    <text evidence="2">The sequence shown here is derived from an EMBL/GenBank/DDBJ whole genome shotgun (WGS) entry which is preliminary data.</text>
</comment>
<feature type="compositionally biased region" description="Gly residues" evidence="1">
    <location>
        <begin position="91"/>
        <end position="105"/>
    </location>
</feature>
<dbReference type="EMBL" id="LGRX02010383">
    <property type="protein sequence ID" value="KAK3270451.1"/>
    <property type="molecule type" value="Genomic_DNA"/>
</dbReference>
<dbReference type="AlphaFoldDB" id="A0AAE0L363"/>
<name>A0AAE0L363_9CHLO</name>
<keyword evidence="3" id="KW-1185">Reference proteome</keyword>
<feature type="region of interest" description="Disordered" evidence="1">
    <location>
        <begin position="1"/>
        <end position="20"/>
    </location>
</feature>
<evidence type="ECO:0000313" key="2">
    <source>
        <dbReference type="EMBL" id="KAK3270451.1"/>
    </source>
</evidence>
<evidence type="ECO:0000256" key="1">
    <source>
        <dbReference type="SAM" id="MobiDB-lite"/>
    </source>
</evidence>